<dbReference type="InterPro" id="IPR046496">
    <property type="entry name" value="DUF6589"/>
</dbReference>
<evidence type="ECO:0000259" key="1">
    <source>
        <dbReference type="Pfam" id="PF20231"/>
    </source>
</evidence>
<evidence type="ECO:0000313" key="2">
    <source>
        <dbReference type="EMBL" id="KAJ5543925.1"/>
    </source>
</evidence>
<accession>A0AAD6CXM7</accession>
<feature type="domain" description="DUF6589" evidence="1">
    <location>
        <begin position="436"/>
        <end position="655"/>
    </location>
</feature>
<gene>
    <name evidence="2" type="ORF">N7494_005204</name>
</gene>
<proteinExistence type="predicted"/>
<evidence type="ECO:0000313" key="3">
    <source>
        <dbReference type="Proteomes" id="UP001220324"/>
    </source>
</evidence>
<keyword evidence="3" id="KW-1185">Reference proteome</keyword>
<organism evidence="2 3">
    <name type="scientific">Penicillium frequentans</name>
    <dbReference type="NCBI Taxonomy" id="3151616"/>
    <lineage>
        <taxon>Eukaryota</taxon>
        <taxon>Fungi</taxon>
        <taxon>Dikarya</taxon>
        <taxon>Ascomycota</taxon>
        <taxon>Pezizomycotina</taxon>
        <taxon>Eurotiomycetes</taxon>
        <taxon>Eurotiomycetidae</taxon>
        <taxon>Eurotiales</taxon>
        <taxon>Aspergillaceae</taxon>
        <taxon>Penicillium</taxon>
    </lineage>
</organism>
<protein>
    <recommendedName>
        <fullName evidence="1">DUF6589 domain-containing protein</fullName>
    </recommendedName>
</protein>
<name>A0AAD6CXM7_9EURO</name>
<dbReference type="Proteomes" id="UP001220324">
    <property type="component" value="Unassembled WGS sequence"/>
</dbReference>
<dbReference type="EMBL" id="JAQIZZ010000004">
    <property type="protein sequence ID" value="KAJ5543925.1"/>
    <property type="molecule type" value="Genomic_DNA"/>
</dbReference>
<sequence length="748" mass="84693">MLQPSESPIRTTPRQYRSRLSPVEKLDKAFAFIRTELNWSLSDLIRTLCQQNDPKNRQRQTGYMKAAYGREVTDLCLAHPRSSELELRKMLLDSVNWGMPEYRREIVELGKQTGFGEFAVSITSADSLHGLLDTAHEYAPRFIGLLDSMACRTRRTSELSSLSSRYIIILAILCYSQSNRHSNVQTLLAIHLHANGVRRRVIELLAKYGLSVSYSTILRVVKSLSNEAIDSVTAAGRSQNSVTVYDNFEQIEGVQEQRVEGNSTFHSVTAGEVFEGREMPDGGLRQTMLDPNVRLEPESMLLAPGNSDDEIQRQIVQFLIAKAVKAVFPEATETIVSPSAAAFPNMPKLDVLPVGITKHSPLDPFSMTSRRMKETYRYLTIFSGSSTLSTRTRSYIALGSSSFMVIKKPSTVFDPASAFGDVPLDLMTVSSGPYPRKKISKAKSDFFALEELVIHSFEARVAAVYWSLLSNTGLGNSYDDIDRITRLHSPEEFLSLIERIRVVYFHKATRGDQELQNHCLFLQHTVNYLLLKYAIKYADLGLLRRAVDRACVLFAGTNQRKYAIEMLYFQKLLTTSATPALQRSILANSLINLRGHQDSWFETDRMMEFHIGDMKEIFKAKRGSTIHLDYLFQYCSLNSSFFRLLRSEIERIFHVHVNPEHTVKSATYDLTVMAERLVRQGSLAYKNDRTTKFVAPDLVRIGVTKLAGETMERFNSRELRGYGIESEELEESQTGDLPVDFFALEDTG</sequence>
<dbReference type="AlphaFoldDB" id="A0AAD6CXM7"/>
<reference evidence="2 3" key="1">
    <citation type="journal article" date="2023" name="IMA Fungus">
        <title>Comparative genomic study of the Penicillium genus elucidates a diverse pangenome and 15 lateral gene transfer events.</title>
        <authorList>
            <person name="Petersen C."/>
            <person name="Sorensen T."/>
            <person name="Nielsen M.R."/>
            <person name="Sondergaard T.E."/>
            <person name="Sorensen J.L."/>
            <person name="Fitzpatrick D.A."/>
            <person name="Frisvad J.C."/>
            <person name="Nielsen K.L."/>
        </authorList>
    </citation>
    <scope>NUCLEOTIDE SEQUENCE [LARGE SCALE GENOMIC DNA]</scope>
    <source>
        <strain evidence="2 3">IBT 35679</strain>
    </source>
</reference>
<comment type="caution">
    <text evidence="2">The sequence shown here is derived from an EMBL/GenBank/DDBJ whole genome shotgun (WGS) entry which is preliminary data.</text>
</comment>
<dbReference type="Pfam" id="PF20231">
    <property type="entry name" value="DUF6589"/>
    <property type="match status" value="1"/>
</dbReference>